<dbReference type="Proteomes" id="UP000503349">
    <property type="component" value="Chromosome 1"/>
</dbReference>
<organism evidence="2 3">
    <name type="scientific">Channa argus</name>
    <name type="common">Northern snakehead</name>
    <name type="synonym">Ophicephalus argus</name>
    <dbReference type="NCBI Taxonomy" id="215402"/>
    <lineage>
        <taxon>Eukaryota</taxon>
        <taxon>Metazoa</taxon>
        <taxon>Chordata</taxon>
        <taxon>Craniata</taxon>
        <taxon>Vertebrata</taxon>
        <taxon>Euteleostomi</taxon>
        <taxon>Actinopterygii</taxon>
        <taxon>Neopterygii</taxon>
        <taxon>Teleostei</taxon>
        <taxon>Neoteleostei</taxon>
        <taxon>Acanthomorphata</taxon>
        <taxon>Anabantaria</taxon>
        <taxon>Anabantiformes</taxon>
        <taxon>Channoidei</taxon>
        <taxon>Channidae</taxon>
        <taxon>Channa</taxon>
    </lineage>
</organism>
<gene>
    <name evidence="2" type="ORF">EXN66_Car001085</name>
</gene>
<evidence type="ECO:0000256" key="1">
    <source>
        <dbReference type="SAM" id="MobiDB-lite"/>
    </source>
</evidence>
<evidence type="ECO:0000313" key="2">
    <source>
        <dbReference type="EMBL" id="KAF3707912.1"/>
    </source>
</evidence>
<evidence type="ECO:0000313" key="3">
    <source>
        <dbReference type="Proteomes" id="UP000503349"/>
    </source>
</evidence>
<feature type="region of interest" description="Disordered" evidence="1">
    <location>
        <begin position="381"/>
        <end position="421"/>
    </location>
</feature>
<name>A0A6G1QZ40_CHAAH</name>
<accession>A0A6G1QZ40</accession>
<protein>
    <submittedName>
        <fullName evidence="2">Uncharacterized protein</fullName>
    </submittedName>
</protein>
<reference evidence="2 3" key="1">
    <citation type="submission" date="2019-02" db="EMBL/GenBank/DDBJ databases">
        <title>Opniocepnalus argus genome.</title>
        <authorList>
            <person name="Zhou C."/>
            <person name="Xiao S."/>
        </authorList>
    </citation>
    <scope>NUCLEOTIDE SEQUENCE [LARGE SCALE GENOMIC DNA]</scope>
    <source>
        <strain evidence="2">OARG1902GOOAL</strain>
        <tissue evidence="2">Muscle</tissue>
    </source>
</reference>
<keyword evidence="3" id="KW-1185">Reference proteome</keyword>
<proteinExistence type="predicted"/>
<reference evidence="3" key="2">
    <citation type="submission" date="2019-02" db="EMBL/GenBank/DDBJ databases">
        <title>Opniocepnalus argus Var Kimnra genome.</title>
        <authorList>
            <person name="Zhou C."/>
            <person name="Xiao S."/>
        </authorList>
    </citation>
    <scope>NUCLEOTIDE SEQUENCE [LARGE SCALE GENOMIC DNA]</scope>
</reference>
<feature type="compositionally biased region" description="Basic and acidic residues" evidence="1">
    <location>
        <begin position="393"/>
        <end position="402"/>
    </location>
</feature>
<sequence length="998" mass="114587">MSAGFLLYCILIRIDKEKSIEPVLKNQPMDPVLTENNDRCLQRSTFPNEGDLCDSLTRFNFALHQAKEREARGLEIKPKTFMFPEEVDPSQHKERFRLAIQAAKEMEAKYQDTAGPGSTFKTKPADEKDKRLQKTLTNLEVTMTSESNKHHPLETAISEVVDRYSADIQQTKYTKKRCEEILGSYRNIFKAHVEIKSGLEALKSCISSQKDKEDRAQGTDHLLKILQGVKSMIENKNSELDLLNTKINDVQKQHHIKLQEVKDIKLRLKDMKDHIRSMIQANMDLSRAVEETEKYLRTRNTLAVFKRCVCEYSHIKMRTSEDRHTVTQAAQDTAPYNICEDTQPTLDERIEKCIHEVEHSQYKERFRLAIQVAKETEAKCQDTAGPGSTFKTKPADEKDKRQQKTHPNLEVTMTSKSSKHHPLETAISEVVDKFSADIQQTKYTKKQCEEILGSYRNIFKAHVEINSALEAFRSCVSSQKDKEDRDPGTDHLLKLLQGVKSMIENKNNELDLLITKISDVQKQHHIKLQEIKDIKQRLKDMRDYNRSVIQANMDLRAAVEDTEKYLSTRNTLAVVNETYVGEYRNVQKGNKEKIVKPRRRNHSDVWQQALAFHSEAENYRHTMTQAAEGTAPTTMCEDTQPTLDVVIETCVGEYSHVQMETTSEDRHTVTQAAEDTAPTTICEDTQPTLDVVIETCDGEYSHVQMETTYEDRHMVTEAAEDTAPTTICEDTQSTLSVVIETCIGEYSHVQMETTYEDRHMVKQTAEDTAPTNMFWDTQPTLDVVIETCVGEYSHVQMETMSEDRHMVSEAAEDTAPTTICEDTQPTPDVVIETCVDEYSHVQMETFEDRHMVSEAAKDTASTTIYEDTQPTLDVVMETCIDKFSHVQRETTTNDKHRVTRAAENIAPTTIYKNNKPTLDEVIEKCVRERPEKATLSCEEFILQENGCIEHSRKQGGQVDFSEELQLAEERLDDQPGFDREKKKSLWRKLFNFPRKKVS</sequence>
<dbReference type="EMBL" id="CM015712">
    <property type="protein sequence ID" value="KAF3707912.1"/>
    <property type="molecule type" value="Genomic_DNA"/>
</dbReference>
<dbReference type="AlphaFoldDB" id="A0A6G1QZ40"/>